<dbReference type="SUPFAM" id="SSF52922">
    <property type="entry name" value="TK C-terminal domain-like"/>
    <property type="match status" value="1"/>
</dbReference>
<dbReference type="SMART" id="SM00861">
    <property type="entry name" value="Transket_pyr"/>
    <property type="match status" value="1"/>
</dbReference>
<organism evidence="2 3">
    <name type="scientific">Actinomyces israelii</name>
    <dbReference type="NCBI Taxonomy" id="1659"/>
    <lineage>
        <taxon>Bacteria</taxon>
        <taxon>Bacillati</taxon>
        <taxon>Actinomycetota</taxon>
        <taxon>Actinomycetes</taxon>
        <taxon>Actinomycetales</taxon>
        <taxon>Actinomycetaceae</taxon>
        <taxon>Actinomyces</taxon>
    </lineage>
</organism>
<reference evidence="2" key="1">
    <citation type="submission" date="2022-10" db="EMBL/GenBank/DDBJ databases">
        <title>Genome sequence of Actinomyces israelii ATCC 10048.</title>
        <authorList>
            <person name="Watt R.M."/>
            <person name="Tong W.M."/>
        </authorList>
    </citation>
    <scope>NUCLEOTIDE SEQUENCE</scope>
    <source>
        <strain evidence="2">ATCC 10048</strain>
    </source>
</reference>
<dbReference type="RefSeq" id="WP_268916440.1">
    <property type="nucleotide sequence ID" value="NZ_JAPTMY010000002.1"/>
</dbReference>
<evidence type="ECO:0000313" key="2">
    <source>
        <dbReference type="EMBL" id="MCZ0856724.1"/>
    </source>
</evidence>
<dbReference type="InterPro" id="IPR009014">
    <property type="entry name" value="Transketo_C/PFOR_II"/>
</dbReference>
<evidence type="ECO:0000259" key="1">
    <source>
        <dbReference type="SMART" id="SM00861"/>
    </source>
</evidence>
<keyword evidence="3" id="KW-1185">Reference proteome</keyword>
<dbReference type="PANTHER" id="PTHR43825:SF1">
    <property type="entry name" value="TRANSKETOLASE-LIKE PYRIMIDINE-BINDING DOMAIN-CONTAINING PROTEIN"/>
    <property type="match status" value="1"/>
</dbReference>
<proteinExistence type="predicted"/>
<comment type="caution">
    <text evidence="2">The sequence shown here is derived from an EMBL/GenBank/DDBJ whole genome shotgun (WGS) entry which is preliminary data.</text>
</comment>
<dbReference type="SUPFAM" id="SSF52518">
    <property type="entry name" value="Thiamin diphosphate-binding fold (THDP-binding)"/>
    <property type="match status" value="1"/>
</dbReference>
<accession>A0ABT4I4R0</accession>
<dbReference type="InterPro" id="IPR033248">
    <property type="entry name" value="Transketolase_C"/>
</dbReference>
<feature type="domain" description="Transketolase-like pyrimidine-binding" evidence="1">
    <location>
        <begin position="16"/>
        <end position="182"/>
    </location>
</feature>
<dbReference type="Proteomes" id="UP001072034">
    <property type="component" value="Unassembled WGS sequence"/>
</dbReference>
<sequence>MSTRTPTRTVPEAPLHDCRRAYAATLTDIARADERLVIVTNDSIGSSNLGGFHEELPSRLINVGIAEQNQVGVAAGLENGDKIPVVSCAGSFLSARATEQIKIDAAYSHRHMLLCAQSPGLAYGPLGSTHHSAEDVSIMRSIPEMTVIVPADPAETAGAVRWAYSELDGPAYIRISRMKVPALHGEDYVFTPRATVLREGGEGADLTIIANGVTVHRAVDAADRLAAEGVRARLLSVPVVKPLDEDAVLAAARETGRIITVEEGTVKGGLGGAVAELVTERCPVPVRRIGVPDEFAPTGSEAWLMDHWGISADGIIAAARELMAVPAA</sequence>
<dbReference type="CDD" id="cd07033">
    <property type="entry name" value="TPP_PYR_DXS_TK_like"/>
    <property type="match status" value="1"/>
</dbReference>
<dbReference type="PANTHER" id="PTHR43825">
    <property type="entry name" value="PYRUVATE DEHYDROGENASE E1 COMPONENT"/>
    <property type="match status" value="1"/>
</dbReference>
<dbReference type="Gene3D" id="3.40.50.970">
    <property type="match status" value="1"/>
</dbReference>
<dbReference type="InterPro" id="IPR005475">
    <property type="entry name" value="Transketolase-like_Pyr-bd"/>
</dbReference>
<gene>
    <name evidence="2" type="ORF">OHJ16_01490</name>
</gene>
<protein>
    <submittedName>
        <fullName evidence="2">Transketolase family protein</fullName>
    </submittedName>
</protein>
<evidence type="ECO:0000313" key="3">
    <source>
        <dbReference type="Proteomes" id="UP001072034"/>
    </source>
</evidence>
<dbReference type="InterPro" id="IPR051157">
    <property type="entry name" value="PDH/Transketolase"/>
</dbReference>
<dbReference type="Gene3D" id="3.40.50.920">
    <property type="match status" value="1"/>
</dbReference>
<name>A0ABT4I4R0_9ACTO</name>
<dbReference type="Pfam" id="PF02779">
    <property type="entry name" value="Transket_pyr"/>
    <property type="match status" value="1"/>
</dbReference>
<dbReference type="Pfam" id="PF02780">
    <property type="entry name" value="Transketolase_C"/>
    <property type="match status" value="1"/>
</dbReference>
<dbReference type="InterPro" id="IPR029061">
    <property type="entry name" value="THDP-binding"/>
</dbReference>
<dbReference type="EMBL" id="JAPTMY010000002">
    <property type="protein sequence ID" value="MCZ0856724.1"/>
    <property type="molecule type" value="Genomic_DNA"/>
</dbReference>